<organism evidence="3">
    <name type="scientific">freshwater metagenome</name>
    <dbReference type="NCBI Taxonomy" id="449393"/>
    <lineage>
        <taxon>unclassified sequences</taxon>
        <taxon>metagenomes</taxon>
        <taxon>ecological metagenomes</taxon>
    </lineage>
</organism>
<evidence type="ECO:0000313" key="5">
    <source>
        <dbReference type="EMBL" id="CAB5032923.1"/>
    </source>
</evidence>
<reference evidence="3" key="1">
    <citation type="submission" date="2020-05" db="EMBL/GenBank/DDBJ databases">
        <authorList>
            <person name="Chiriac C."/>
            <person name="Salcher M."/>
            <person name="Ghai R."/>
            <person name="Kavagutti S V."/>
        </authorList>
    </citation>
    <scope>NUCLEOTIDE SEQUENCE</scope>
</reference>
<gene>
    <name evidence="2" type="ORF">UFOPK2593_00127</name>
    <name evidence="3" type="ORF">UFOPK2894_00709</name>
    <name evidence="4" type="ORF">UFOPK3492_00062</name>
    <name evidence="5" type="ORF">UFOPK4234_00021</name>
    <name evidence="6" type="ORF">UFOPK4295_00034</name>
</gene>
<evidence type="ECO:0000313" key="2">
    <source>
        <dbReference type="EMBL" id="CAB4692197.1"/>
    </source>
</evidence>
<proteinExistence type="predicted"/>
<name>A0A6J6VP33_9ZZZZ</name>
<dbReference type="EMBL" id="CAEZXW010000003">
    <property type="protein sequence ID" value="CAB4692197.1"/>
    <property type="molecule type" value="Genomic_DNA"/>
</dbReference>
<evidence type="ECO:0000313" key="3">
    <source>
        <dbReference type="EMBL" id="CAB4773296.1"/>
    </source>
</evidence>
<evidence type="ECO:0000313" key="4">
    <source>
        <dbReference type="EMBL" id="CAB4887744.1"/>
    </source>
</evidence>
<dbReference type="Gene3D" id="3.40.50.2300">
    <property type="match status" value="1"/>
</dbReference>
<dbReference type="EMBL" id="CAEZZQ010000034">
    <property type="protein sequence ID" value="CAB4773296.1"/>
    <property type="molecule type" value="Genomic_DNA"/>
</dbReference>
<feature type="domain" description="Response regulatory" evidence="1">
    <location>
        <begin position="24"/>
        <end position="152"/>
    </location>
</feature>
<evidence type="ECO:0000259" key="1">
    <source>
        <dbReference type="PROSITE" id="PS50110"/>
    </source>
</evidence>
<sequence length="153" mass="16141">MRVAHTHSDVLAGTASTAPTGVTRVLIYSDDSTVRAQIIAGLGRRISVDLPPVEAFEVATGPALLAAMEEATKATLKGKKGFDLLILDGEAVPEGGMGLARQIKDEFFNSPPILLVVGRPDDAWLATWSRAEGYLPHPIDPFALVALAAKILA</sequence>
<dbReference type="SUPFAM" id="SSF52172">
    <property type="entry name" value="CheY-like"/>
    <property type="match status" value="1"/>
</dbReference>
<dbReference type="InterPro" id="IPR001789">
    <property type="entry name" value="Sig_transdc_resp-reg_receiver"/>
</dbReference>
<dbReference type="GO" id="GO:0000160">
    <property type="term" value="P:phosphorelay signal transduction system"/>
    <property type="evidence" value="ECO:0007669"/>
    <property type="project" value="InterPro"/>
</dbReference>
<dbReference type="EMBL" id="CAFBQA010000001">
    <property type="protein sequence ID" value="CAB5032923.1"/>
    <property type="molecule type" value="Genomic_DNA"/>
</dbReference>
<evidence type="ECO:0000313" key="6">
    <source>
        <dbReference type="EMBL" id="CAB5043858.1"/>
    </source>
</evidence>
<dbReference type="EMBL" id="CAFBMD010000002">
    <property type="protein sequence ID" value="CAB4887744.1"/>
    <property type="molecule type" value="Genomic_DNA"/>
</dbReference>
<dbReference type="PROSITE" id="PS50110">
    <property type="entry name" value="RESPONSE_REGULATORY"/>
    <property type="match status" value="1"/>
</dbReference>
<dbReference type="EMBL" id="CAFBQF010000001">
    <property type="protein sequence ID" value="CAB5043858.1"/>
    <property type="molecule type" value="Genomic_DNA"/>
</dbReference>
<dbReference type="AlphaFoldDB" id="A0A6J6VP33"/>
<protein>
    <submittedName>
        <fullName evidence="3">Unannotated protein</fullName>
    </submittedName>
</protein>
<accession>A0A6J6VP33</accession>
<dbReference type="InterPro" id="IPR011006">
    <property type="entry name" value="CheY-like_superfamily"/>
</dbReference>